<dbReference type="RefSeq" id="WP_114985155.1">
    <property type="nucleotide sequence ID" value="NZ_CP027806.1"/>
</dbReference>
<organism evidence="2 3">
    <name type="scientific">Cyclonatronum proteinivorum</name>
    <dbReference type="NCBI Taxonomy" id="1457365"/>
    <lineage>
        <taxon>Bacteria</taxon>
        <taxon>Pseudomonadati</taxon>
        <taxon>Balneolota</taxon>
        <taxon>Balneolia</taxon>
        <taxon>Balneolales</taxon>
        <taxon>Cyclonatronaceae</taxon>
        <taxon>Cyclonatronum</taxon>
    </lineage>
</organism>
<gene>
    <name evidence="2" type="ORF">CYPRO_2782</name>
</gene>
<accession>A0A345UNG9</accession>
<dbReference type="AlphaFoldDB" id="A0A345UNG9"/>
<dbReference type="Proteomes" id="UP000254808">
    <property type="component" value="Chromosome"/>
</dbReference>
<feature type="region of interest" description="Disordered" evidence="1">
    <location>
        <begin position="50"/>
        <end position="72"/>
    </location>
</feature>
<name>A0A345UNG9_9BACT</name>
<reference evidence="2 3" key="1">
    <citation type="submission" date="2018-03" db="EMBL/GenBank/DDBJ databases">
        <title>Phenotypic and genomic properties of Cyclonatronum proteinivorum gen. nov., sp. nov., a haloalkaliphilic bacteroidete from soda lakes possessing Na+-translocating rhodopsin.</title>
        <authorList>
            <person name="Toshchakov S.V."/>
            <person name="Korzhenkov A."/>
            <person name="Samarov N.I."/>
            <person name="Kublanov I.V."/>
            <person name="Muntyan M.S."/>
            <person name="Sorokin D.Y."/>
        </authorList>
    </citation>
    <scope>NUCLEOTIDE SEQUENCE [LARGE SCALE GENOMIC DNA]</scope>
    <source>
        <strain evidence="2 3">Omega</strain>
    </source>
</reference>
<proteinExistence type="predicted"/>
<protein>
    <recommendedName>
        <fullName evidence="4">SPOR domain-containing protein</fullName>
    </recommendedName>
</protein>
<evidence type="ECO:0008006" key="4">
    <source>
        <dbReference type="Google" id="ProtNLM"/>
    </source>
</evidence>
<keyword evidence="3" id="KW-1185">Reference proteome</keyword>
<evidence type="ECO:0000256" key="1">
    <source>
        <dbReference type="SAM" id="MobiDB-lite"/>
    </source>
</evidence>
<evidence type="ECO:0000313" key="3">
    <source>
        <dbReference type="Proteomes" id="UP000254808"/>
    </source>
</evidence>
<dbReference type="EMBL" id="CP027806">
    <property type="protein sequence ID" value="AXJ02021.1"/>
    <property type="molecule type" value="Genomic_DNA"/>
</dbReference>
<evidence type="ECO:0000313" key="2">
    <source>
        <dbReference type="EMBL" id="AXJ02021.1"/>
    </source>
</evidence>
<sequence length="296" mass="32879">MTGINYFTEVIPTSLRRRMYTSVLLLTLLAFGLLQGGCAALGGANGAAEDEADPAAAEAAQQDEADPNGSSESALIEAELNQLFSDATLEETFEGFYRTVSNYMMGYYVMAQRAFADNKLPLALHLAERSAELEPTEEIFLLKAYLHTFAGDTPSAVQALWNARQFSEEMRDLYDEVGFMMELRVMETQPEVMDRVIPPYVSEISDTVGFPELEPGYFVAVGSFVSESRAQQTFTDIFNYYYLAFREGFPGHSIMRYNNALSVFFGPYESAEAATVAQSRLIIAYPAAKLVQNQHP</sequence>
<dbReference type="KEGG" id="cprv:CYPRO_2782"/>